<gene>
    <name evidence="1" type="ORF">P153DRAFT_362353</name>
</gene>
<protein>
    <submittedName>
        <fullName evidence="1">Uncharacterized protein</fullName>
    </submittedName>
</protein>
<proteinExistence type="predicted"/>
<accession>A0A6A6ASP8</accession>
<sequence length="82" mass="8876">MQPLSPSLIFLTPHRLTACSPVLHSSPTGCSLPSLACDSLDSNAYEYVKVHKQFACLGSRPARCEPSGQLEGSRGYWNVVIV</sequence>
<evidence type="ECO:0000313" key="2">
    <source>
        <dbReference type="Proteomes" id="UP000799771"/>
    </source>
</evidence>
<organism evidence="1 2">
    <name type="scientific">Dothidotthia symphoricarpi CBS 119687</name>
    <dbReference type="NCBI Taxonomy" id="1392245"/>
    <lineage>
        <taxon>Eukaryota</taxon>
        <taxon>Fungi</taxon>
        <taxon>Dikarya</taxon>
        <taxon>Ascomycota</taxon>
        <taxon>Pezizomycotina</taxon>
        <taxon>Dothideomycetes</taxon>
        <taxon>Pleosporomycetidae</taxon>
        <taxon>Pleosporales</taxon>
        <taxon>Dothidotthiaceae</taxon>
        <taxon>Dothidotthia</taxon>
    </lineage>
</organism>
<reference evidence="1" key="1">
    <citation type="journal article" date="2020" name="Stud. Mycol.">
        <title>101 Dothideomycetes genomes: a test case for predicting lifestyles and emergence of pathogens.</title>
        <authorList>
            <person name="Haridas S."/>
            <person name="Albert R."/>
            <person name="Binder M."/>
            <person name="Bloem J."/>
            <person name="Labutti K."/>
            <person name="Salamov A."/>
            <person name="Andreopoulos B."/>
            <person name="Baker S."/>
            <person name="Barry K."/>
            <person name="Bills G."/>
            <person name="Bluhm B."/>
            <person name="Cannon C."/>
            <person name="Castanera R."/>
            <person name="Culley D."/>
            <person name="Daum C."/>
            <person name="Ezra D."/>
            <person name="Gonzalez J."/>
            <person name="Henrissat B."/>
            <person name="Kuo A."/>
            <person name="Liang C."/>
            <person name="Lipzen A."/>
            <person name="Lutzoni F."/>
            <person name="Magnuson J."/>
            <person name="Mondo S."/>
            <person name="Nolan M."/>
            <person name="Ohm R."/>
            <person name="Pangilinan J."/>
            <person name="Park H.-J."/>
            <person name="Ramirez L."/>
            <person name="Alfaro M."/>
            <person name="Sun H."/>
            <person name="Tritt A."/>
            <person name="Yoshinaga Y."/>
            <person name="Zwiers L.-H."/>
            <person name="Turgeon B."/>
            <person name="Goodwin S."/>
            <person name="Spatafora J."/>
            <person name="Crous P."/>
            <person name="Grigoriev I."/>
        </authorList>
    </citation>
    <scope>NUCLEOTIDE SEQUENCE</scope>
    <source>
        <strain evidence="1">CBS 119687</strain>
    </source>
</reference>
<name>A0A6A6ASP8_9PLEO</name>
<dbReference type="GeneID" id="54407547"/>
<keyword evidence="2" id="KW-1185">Reference proteome</keyword>
<dbReference type="Proteomes" id="UP000799771">
    <property type="component" value="Unassembled WGS sequence"/>
</dbReference>
<dbReference type="EMBL" id="ML977497">
    <property type="protein sequence ID" value="KAF2134596.1"/>
    <property type="molecule type" value="Genomic_DNA"/>
</dbReference>
<dbReference type="RefSeq" id="XP_033528983.1">
    <property type="nucleotide sequence ID" value="XM_033667115.1"/>
</dbReference>
<dbReference type="AlphaFoldDB" id="A0A6A6ASP8"/>
<evidence type="ECO:0000313" key="1">
    <source>
        <dbReference type="EMBL" id="KAF2134596.1"/>
    </source>
</evidence>